<gene>
    <name evidence="2" type="ORF">Taro_035170</name>
</gene>
<feature type="compositionally biased region" description="Low complexity" evidence="1">
    <location>
        <begin position="57"/>
        <end position="68"/>
    </location>
</feature>
<reference evidence="2" key="1">
    <citation type="submission" date="2017-07" db="EMBL/GenBank/DDBJ databases">
        <title>Taro Niue Genome Assembly and Annotation.</title>
        <authorList>
            <person name="Atibalentja N."/>
            <person name="Keating K."/>
            <person name="Fields C.J."/>
        </authorList>
    </citation>
    <scope>NUCLEOTIDE SEQUENCE</scope>
    <source>
        <strain evidence="2">Niue_2</strain>
        <tissue evidence="2">Leaf</tissue>
    </source>
</reference>
<keyword evidence="3" id="KW-1185">Reference proteome</keyword>
<feature type="region of interest" description="Disordered" evidence="1">
    <location>
        <begin position="1"/>
        <end position="160"/>
    </location>
</feature>
<feature type="compositionally biased region" description="Low complexity" evidence="1">
    <location>
        <begin position="132"/>
        <end position="141"/>
    </location>
</feature>
<proteinExistence type="predicted"/>
<feature type="compositionally biased region" description="Polar residues" evidence="1">
    <location>
        <begin position="37"/>
        <end position="46"/>
    </location>
</feature>
<protein>
    <submittedName>
        <fullName evidence="2">Uncharacterized protein</fullName>
    </submittedName>
</protein>
<evidence type="ECO:0000256" key="1">
    <source>
        <dbReference type="SAM" id="MobiDB-lite"/>
    </source>
</evidence>
<evidence type="ECO:0000313" key="3">
    <source>
        <dbReference type="Proteomes" id="UP000652761"/>
    </source>
</evidence>
<feature type="compositionally biased region" description="Low complexity" evidence="1">
    <location>
        <begin position="81"/>
        <end position="97"/>
    </location>
</feature>
<evidence type="ECO:0000313" key="2">
    <source>
        <dbReference type="EMBL" id="MQM02397.1"/>
    </source>
</evidence>
<dbReference type="AlphaFoldDB" id="A0A843W4Y8"/>
<organism evidence="2 3">
    <name type="scientific">Colocasia esculenta</name>
    <name type="common">Wild taro</name>
    <name type="synonym">Arum esculentum</name>
    <dbReference type="NCBI Taxonomy" id="4460"/>
    <lineage>
        <taxon>Eukaryota</taxon>
        <taxon>Viridiplantae</taxon>
        <taxon>Streptophyta</taxon>
        <taxon>Embryophyta</taxon>
        <taxon>Tracheophyta</taxon>
        <taxon>Spermatophyta</taxon>
        <taxon>Magnoliopsida</taxon>
        <taxon>Liliopsida</taxon>
        <taxon>Araceae</taxon>
        <taxon>Aroideae</taxon>
        <taxon>Colocasieae</taxon>
        <taxon>Colocasia</taxon>
    </lineage>
</organism>
<feature type="compositionally biased region" description="Low complexity" evidence="1">
    <location>
        <begin position="111"/>
        <end position="122"/>
    </location>
</feature>
<sequence>MNFGAAVASSPPRRSSRREGSAVKTRPRRPLSGFACHSSSPGTATCCSPPARRLYRPLSSASPAATAPPSHPARLREPRARPVAAPATPPRARLTPLLRERQTTRPPCSPSAPRSPFASTAPSPAPAPAPSGPSTTQSQQRLVNQNNKRSPVHGIPRINL</sequence>
<dbReference type="EMBL" id="NMUH01002850">
    <property type="protein sequence ID" value="MQM02397.1"/>
    <property type="molecule type" value="Genomic_DNA"/>
</dbReference>
<dbReference type="Proteomes" id="UP000652761">
    <property type="component" value="Unassembled WGS sequence"/>
</dbReference>
<comment type="caution">
    <text evidence="2">The sequence shown here is derived from an EMBL/GenBank/DDBJ whole genome shotgun (WGS) entry which is preliminary data.</text>
</comment>
<name>A0A843W4Y8_COLES</name>
<accession>A0A843W4Y8</accession>